<sequence length="136" mass="15624">MNPTNYLSTQWVVGYYSVPRAVPDHQGHVEFHESPTRSFGWIEWVFPYPATRLGMEEFLLPGTTRLGKEGFLLPGHKAGYGGFLLPRHKVEQKGFSPTRPQDRVERVFSLSDQVWVGKVFPTRPQDRVVRVFLTPP</sequence>
<reference evidence="2" key="1">
    <citation type="submission" date="2024-07" db="EMBL/GenBank/DDBJ databases">
        <title>Two chromosome-level genome assemblies of Korean endemic species Abeliophyllum distichum and Forsythia ovata (Oleaceae).</title>
        <authorList>
            <person name="Jang H."/>
        </authorList>
    </citation>
    <scope>NUCLEOTIDE SEQUENCE [LARGE SCALE GENOMIC DNA]</scope>
</reference>
<keyword evidence="2" id="KW-1185">Reference proteome</keyword>
<dbReference type="Proteomes" id="UP001604277">
    <property type="component" value="Unassembled WGS sequence"/>
</dbReference>
<evidence type="ECO:0000313" key="1">
    <source>
        <dbReference type="EMBL" id="KAL2559027.1"/>
    </source>
</evidence>
<protein>
    <submittedName>
        <fullName evidence="1">Uncharacterized protein</fullName>
    </submittedName>
</protein>
<accession>A0ABD1XAQ5</accession>
<comment type="caution">
    <text evidence="1">The sequence shown here is derived from an EMBL/GenBank/DDBJ whole genome shotgun (WGS) entry which is preliminary data.</text>
</comment>
<dbReference type="EMBL" id="JBFOLJ010000001">
    <property type="protein sequence ID" value="KAL2559027.1"/>
    <property type="molecule type" value="Genomic_DNA"/>
</dbReference>
<proteinExistence type="predicted"/>
<dbReference type="AlphaFoldDB" id="A0ABD1XAQ5"/>
<gene>
    <name evidence="1" type="ORF">Fot_03766</name>
</gene>
<organism evidence="1 2">
    <name type="scientific">Forsythia ovata</name>
    <dbReference type="NCBI Taxonomy" id="205694"/>
    <lineage>
        <taxon>Eukaryota</taxon>
        <taxon>Viridiplantae</taxon>
        <taxon>Streptophyta</taxon>
        <taxon>Embryophyta</taxon>
        <taxon>Tracheophyta</taxon>
        <taxon>Spermatophyta</taxon>
        <taxon>Magnoliopsida</taxon>
        <taxon>eudicotyledons</taxon>
        <taxon>Gunneridae</taxon>
        <taxon>Pentapetalae</taxon>
        <taxon>asterids</taxon>
        <taxon>lamiids</taxon>
        <taxon>Lamiales</taxon>
        <taxon>Oleaceae</taxon>
        <taxon>Forsythieae</taxon>
        <taxon>Forsythia</taxon>
    </lineage>
</organism>
<evidence type="ECO:0000313" key="2">
    <source>
        <dbReference type="Proteomes" id="UP001604277"/>
    </source>
</evidence>
<name>A0ABD1XAQ5_9LAMI</name>